<dbReference type="InterPro" id="IPR001544">
    <property type="entry name" value="Aminotrans_IV"/>
</dbReference>
<dbReference type="InterPro" id="IPR043132">
    <property type="entry name" value="BCAT-like_C"/>
</dbReference>
<gene>
    <name evidence="1" type="ORF">DQ356_04260</name>
</gene>
<organism evidence="1 2">
    <name type="scientific">Chryseobacterium lacus</name>
    <dbReference type="NCBI Taxonomy" id="2058346"/>
    <lineage>
        <taxon>Bacteria</taxon>
        <taxon>Pseudomonadati</taxon>
        <taxon>Bacteroidota</taxon>
        <taxon>Flavobacteriia</taxon>
        <taxon>Flavobacteriales</taxon>
        <taxon>Weeksellaceae</taxon>
        <taxon>Chryseobacterium group</taxon>
        <taxon>Chryseobacterium</taxon>
    </lineage>
</organism>
<protein>
    <submittedName>
        <fullName evidence="1">Aminodeoxychorismate lyase</fullName>
    </submittedName>
</protein>
<keyword evidence="1" id="KW-0456">Lyase</keyword>
<dbReference type="Gene3D" id="3.30.470.10">
    <property type="match status" value="1"/>
</dbReference>
<dbReference type="InterPro" id="IPR043131">
    <property type="entry name" value="BCAT-like_N"/>
</dbReference>
<name>A0A368MYV5_9FLAO</name>
<dbReference type="RefSeq" id="WP_114303241.1">
    <property type="nucleotide sequence ID" value="NZ_QPIE01000003.1"/>
</dbReference>
<keyword evidence="2" id="KW-1185">Reference proteome</keyword>
<sequence>MFRFIESIKVEEQKAFLLEYHQKRVNDTFKHFKKENPPDLLQIFRNLLHQKNGLFKLRILYDLQGNYNCEIQHYSVPLISDFQLLNGDDLKYCFKYENRQFFTELKSEAKAAEIIIVQNGHITDTSFSNLIFFKNETWFTPSTFLLNGVQRQFLLKNNQIKETRITVENLKTFSHFRIINAMNDMNSGIIYPIEKIINLLG</sequence>
<evidence type="ECO:0000313" key="2">
    <source>
        <dbReference type="Proteomes" id="UP000252172"/>
    </source>
</evidence>
<proteinExistence type="predicted"/>
<dbReference type="OrthoDB" id="1148709at2"/>
<dbReference type="SUPFAM" id="SSF56752">
    <property type="entry name" value="D-aminoacid aminotransferase-like PLP-dependent enzymes"/>
    <property type="match status" value="1"/>
</dbReference>
<accession>A0A368MYV5</accession>
<evidence type="ECO:0000313" key="1">
    <source>
        <dbReference type="EMBL" id="RCU43388.1"/>
    </source>
</evidence>
<dbReference type="Proteomes" id="UP000252172">
    <property type="component" value="Unassembled WGS sequence"/>
</dbReference>
<dbReference type="Gene3D" id="3.20.10.10">
    <property type="entry name" value="D-amino Acid Aminotransferase, subunit A, domain 2"/>
    <property type="match status" value="1"/>
</dbReference>
<dbReference type="InterPro" id="IPR036038">
    <property type="entry name" value="Aminotransferase-like"/>
</dbReference>
<dbReference type="Pfam" id="PF01063">
    <property type="entry name" value="Aminotran_4"/>
    <property type="match status" value="1"/>
</dbReference>
<dbReference type="AlphaFoldDB" id="A0A368MYV5"/>
<reference evidence="1 2" key="1">
    <citation type="submission" date="2018-07" db="EMBL/GenBank/DDBJ databases">
        <title>Chryseobacterium lacus sp. nov., isolated from lake water.</title>
        <authorList>
            <person name="Li C.-M."/>
        </authorList>
    </citation>
    <scope>NUCLEOTIDE SEQUENCE [LARGE SCALE GENOMIC DNA]</scope>
    <source>
        <strain evidence="1 2">YLOS41</strain>
    </source>
</reference>
<dbReference type="GO" id="GO:0016829">
    <property type="term" value="F:lyase activity"/>
    <property type="evidence" value="ECO:0007669"/>
    <property type="project" value="UniProtKB-KW"/>
</dbReference>
<dbReference type="EMBL" id="QPIE01000003">
    <property type="protein sequence ID" value="RCU43388.1"/>
    <property type="molecule type" value="Genomic_DNA"/>
</dbReference>
<comment type="caution">
    <text evidence="1">The sequence shown here is derived from an EMBL/GenBank/DDBJ whole genome shotgun (WGS) entry which is preliminary data.</text>
</comment>